<organism evidence="9 10">
    <name type="scientific">Paramicrosporidium saccamoebae</name>
    <dbReference type="NCBI Taxonomy" id="1246581"/>
    <lineage>
        <taxon>Eukaryota</taxon>
        <taxon>Fungi</taxon>
        <taxon>Fungi incertae sedis</taxon>
        <taxon>Cryptomycota</taxon>
        <taxon>Cryptomycota incertae sedis</taxon>
        <taxon>Paramicrosporidium</taxon>
    </lineage>
</organism>
<feature type="compositionally biased region" description="Polar residues" evidence="7">
    <location>
        <begin position="7"/>
        <end position="17"/>
    </location>
</feature>
<dbReference type="Gene3D" id="3.40.30.10">
    <property type="entry name" value="Glutaredoxin"/>
    <property type="match status" value="1"/>
</dbReference>
<keyword evidence="4" id="KW-0496">Mitochondrion</keyword>
<dbReference type="OrthoDB" id="88at2759"/>
<evidence type="ECO:0000256" key="3">
    <source>
        <dbReference type="ARBA" id="ARBA00022980"/>
    </source>
</evidence>
<keyword evidence="5" id="KW-0687">Ribonucleoprotein</keyword>
<evidence type="ECO:0000313" key="9">
    <source>
        <dbReference type="EMBL" id="PJF16638.1"/>
    </source>
</evidence>
<reference evidence="9 10" key="1">
    <citation type="submission" date="2016-10" db="EMBL/GenBank/DDBJ databases">
        <title>The genome of Paramicrosporidium saccamoebae is the missing link in understanding Cryptomycota and Microsporidia evolution.</title>
        <authorList>
            <person name="Quandt C.A."/>
            <person name="Beaudet D."/>
            <person name="Corsaro D."/>
            <person name="Michel R."/>
            <person name="Corradi N."/>
            <person name="James T."/>
        </authorList>
    </citation>
    <scope>NUCLEOTIDE SEQUENCE [LARGE SCALE GENOMIC DNA]</scope>
    <source>
        <strain evidence="9 10">KSL3</strain>
    </source>
</reference>
<dbReference type="Pfam" id="PF05047">
    <property type="entry name" value="L51_S25_CI-B8"/>
    <property type="match status" value="1"/>
</dbReference>
<dbReference type="Proteomes" id="UP000240830">
    <property type="component" value="Unassembled WGS sequence"/>
</dbReference>
<evidence type="ECO:0000256" key="5">
    <source>
        <dbReference type="ARBA" id="ARBA00023274"/>
    </source>
</evidence>
<evidence type="ECO:0000259" key="8">
    <source>
        <dbReference type="SMART" id="SM00916"/>
    </source>
</evidence>
<comment type="subcellular location">
    <subcellularLocation>
        <location evidence="1">Mitochondrion</location>
    </subcellularLocation>
</comment>
<sequence length="261" mass="29623">MDRSYSETKSPVLGQSHSEIKPPAPGRGHSGKKYPEYSHRTLRPNVAESVLKERKVNCVTQIMHTAEERVRKQISTRTAHRILPLSNNDKDGNVVRHMARGMLLAQRAKASKTWTDKWGVPKLSPANGVAHFVLPLQRLYFTYCSHRGDCEGMREYLTGQLAVLAKANPGVEIVVEPRWGSVPLIRGFYIGGHSKTVCVKNLKANEVHHKTMMMRNSSGMPLRKFRQHVDSFAPAIRPLWSPFHMLNRNQNDPLQPYQTTK</sequence>
<dbReference type="SMART" id="SM00916">
    <property type="entry name" value="L51_S25_CI-B8"/>
    <property type="match status" value="1"/>
</dbReference>
<evidence type="ECO:0000256" key="6">
    <source>
        <dbReference type="ARBA" id="ARBA00035188"/>
    </source>
</evidence>
<evidence type="ECO:0000256" key="1">
    <source>
        <dbReference type="ARBA" id="ARBA00004173"/>
    </source>
</evidence>
<gene>
    <name evidence="9" type="ORF">PSACC_03555</name>
</gene>
<comment type="similarity">
    <text evidence="2">Belongs to the mitochondrion-specific ribosomal protein mL43 family.</text>
</comment>
<feature type="domain" description="Ribosomal protein/NADH dehydrogenase" evidence="8">
    <location>
        <begin position="145"/>
        <end position="218"/>
    </location>
</feature>
<dbReference type="GO" id="GO:0032543">
    <property type="term" value="P:mitochondrial translation"/>
    <property type="evidence" value="ECO:0007669"/>
    <property type="project" value="InterPro"/>
</dbReference>
<dbReference type="InterPro" id="IPR036249">
    <property type="entry name" value="Thioredoxin-like_sf"/>
</dbReference>
<evidence type="ECO:0000256" key="7">
    <source>
        <dbReference type="SAM" id="MobiDB-lite"/>
    </source>
</evidence>
<name>A0A2H9TFT0_9FUNG</name>
<dbReference type="GO" id="GO:0005762">
    <property type="term" value="C:mitochondrial large ribosomal subunit"/>
    <property type="evidence" value="ECO:0007669"/>
    <property type="project" value="TreeGrafter"/>
</dbReference>
<dbReference type="GO" id="GO:0003735">
    <property type="term" value="F:structural constituent of ribosome"/>
    <property type="evidence" value="ECO:0007669"/>
    <property type="project" value="InterPro"/>
</dbReference>
<keyword evidence="10" id="KW-1185">Reference proteome</keyword>
<dbReference type="AlphaFoldDB" id="A0A2H9TFT0"/>
<evidence type="ECO:0000256" key="2">
    <source>
        <dbReference type="ARBA" id="ARBA00006073"/>
    </source>
</evidence>
<keyword evidence="3 9" id="KW-0689">Ribosomal protein</keyword>
<dbReference type="EMBL" id="MTSL01000213">
    <property type="protein sequence ID" value="PJF16638.1"/>
    <property type="molecule type" value="Genomic_DNA"/>
</dbReference>
<proteinExistence type="inferred from homology"/>
<dbReference type="InterPro" id="IPR039927">
    <property type="entry name" value="Ribosomal_mL43"/>
</dbReference>
<dbReference type="PANTHER" id="PTHR21396">
    <property type="entry name" value="39S RIBOSOMAL PROTEIN L43"/>
    <property type="match status" value="1"/>
</dbReference>
<protein>
    <recommendedName>
        <fullName evidence="6">Large ribosomal subunit protein mL43</fullName>
    </recommendedName>
</protein>
<dbReference type="SUPFAM" id="SSF52833">
    <property type="entry name" value="Thioredoxin-like"/>
    <property type="match status" value="1"/>
</dbReference>
<evidence type="ECO:0000256" key="4">
    <source>
        <dbReference type="ARBA" id="ARBA00023128"/>
    </source>
</evidence>
<dbReference type="InterPro" id="IPR007741">
    <property type="entry name" value="Ribosomal_mL43/mS25/NADH_DH"/>
</dbReference>
<feature type="region of interest" description="Disordered" evidence="7">
    <location>
        <begin position="1"/>
        <end position="37"/>
    </location>
</feature>
<evidence type="ECO:0000313" key="10">
    <source>
        <dbReference type="Proteomes" id="UP000240830"/>
    </source>
</evidence>
<comment type="caution">
    <text evidence="9">The sequence shown here is derived from an EMBL/GenBank/DDBJ whole genome shotgun (WGS) entry which is preliminary data.</text>
</comment>
<dbReference type="STRING" id="1246581.A0A2H9TFT0"/>
<dbReference type="PANTHER" id="PTHR21396:SF2">
    <property type="entry name" value="LARGE RIBOSOMAL SUBUNIT PROTEIN ML43"/>
    <property type="match status" value="1"/>
</dbReference>
<accession>A0A2H9TFT0</accession>